<keyword evidence="2" id="KW-1185">Reference proteome</keyword>
<dbReference type="Proteomes" id="UP000324376">
    <property type="component" value="Unassembled WGS sequence"/>
</dbReference>
<proteinExistence type="predicted"/>
<accession>A0A5S5C187</accession>
<gene>
    <name evidence="1" type="ORF">BD809_108134</name>
</gene>
<organism evidence="1 2">
    <name type="scientific">Aquimarina intermedia</name>
    <dbReference type="NCBI Taxonomy" id="350814"/>
    <lineage>
        <taxon>Bacteria</taxon>
        <taxon>Pseudomonadati</taxon>
        <taxon>Bacteroidota</taxon>
        <taxon>Flavobacteriia</taxon>
        <taxon>Flavobacteriales</taxon>
        <taxon>Flavobacteriaceae</taxon>
        <taxon>Aquimarina</taxon>
    </lineage>
</organism>
<sequence>MFLKFIKGKENINIHLDTKPLSSMKCTTKYFALIKKNKIQPTFERNESLHSIPIRVNN</sequence>
<evidence type="ECO:0000313" key="2">
    <source>
        <dbReference type="Proteomes" id="UP000324376"/>
    </source>
</evidence>
<comment type="caution">
    <text evidence="1">The sequence shown here is derived from an EMBL/GenBank/DDBJ whole genome shotgun (WGS) entry which is preliminary data.</text>
</comment>
<evidence type="ECO:0000313" key="1">
    <source>
        <dbReference type="EMBL" id="TYP71723.1"/>
    </source>
</evidence>
<name>A0A5S5C187_9FLAO</name>
<protein>
    <submittedName>
        <fullName evidence="1">Uncharacterized protein</fullName>
    </submittedName>
</protein>
<dbReference type="AlphaFoldDB" id="A0A5S5C187"/>
<reference evidence="1 2" key="1">
    <citation type="submission" date="2019-07" db="EMBL/GenBank/DDBJ databases">
        <title>Genomic Encyclopedia of Archaeal and Bacterial Type Strains, Phase II (KMG-II): from individual species to whole genera.</title>
        <authorList>
            <person name="Goeker M."/>
        </authorList>
    </citation>
    <scope>NUCLEOTIDE SEQUENCE [LARGE SCALE GENOMIC DNA]</scope>
    <source>
        <strain evidence="1 2">DSM 17527</strain>
    </source>
</reference>
<dbReference type="EMBL" id="VNHU01000008">
    <property type="protein sequence ID" value="TYP71723.1"/>
    <property type="molecule type" value="Genomic_DNA"/>
</dbReference>